<comment type="caution">
    <text evidence="2">The sequence shown here is derived from an EMBL/GenBank/DDBJ whole genome shotgun (WGS) entry which is preliminary data.</text>
</comment>
<name>A0AA42CDY9_9PROT</name>
<reference evidence="2" key="1">
    <citation type="submission" date="2022-09" db="EMBL/GenBank/DDBJ databases">
        <title>Rhodovastum sp. nov. RN2-1 isolated from soil in Seongnam, South Korea.</title>
        <authorList>
            <person name="Le N.T."/>
        </authorList>
    </citation>
    <scope>NUCLEOTIDE SEQUENCE</scope>
    <source>
        <strain evidence="2">RN2-1</strain>
    </source>
</reference>
<dbReference type="EMBL" id="JAPDNT010000004">
    <property type="protein sequence ID" value="MCW3474559.1"/>
    <property type="molecule type" value="Genomic_DNA"/>
</dbReference>
<evidence type="ECO:0000313" key="2">
    <source>
        <dbReference type="EMBL" id="MCW3474559.1"/>
    </source>
</evidence>
<evidence type="ECO:0000313" key="3">
    <source>
        <dbReference type="Proteomes" id="UP001165679"/>
    </source>
</evidence>
<keyword evidence="3" id="KW-1185">Reference proteome</keyword>
<evidence type="ECO:0008006" key="4">
    <source>
        <dbReference type="Google" id="ProtNLM"/>
    </source>
</evidence>
<feature type="chain" id="PRO_5041272606" description="Secreted protein" evidence="1">
    <location>
        <begin position="21"/>
        <end position="178"/>
    </location>
</feature>
<keyword evidence="1" id="KW-0732">Signal</keyword>
<evidence type="ECO:0000256" key="1">
    <source>
        <dbReference type="SAM" id="SignalP"/>
    </source>
</evidence>
<organism evidence="2 3">
    <name type="scientific">Limobrevibacterium gyesilva</name>
    <dbReference type="NCBI Taxonomy" id="2991712"/>
    <lineage>
        <taxon>Bacteria</taxon>
        <taxon>Pseudomonadati</taxon>
        <taxon>Pseudomonadota</taxon>
        <taxon>Alphaproteobacteria</taxon>
        <taxon>Acetobacterales</taxon>
        <taxon>Acetobacteraceae</taxon>
        <taxon>Limobrevibacterium</taxon>
    </lineage>
</organism>
<gene>
    <name evidence="2" type="ORF">OL599_08170</name>
</gene>
<dbReference type="AlphaFoldDB" id="A0AA42CDY9"/>
<proteinExistence type="predicted"/>
<reference evidence="2" key="2">
    <citation type="submission" date="2022-10" db="EMBL/GenBank/DDBJ databases">
        <authorList>
            <person name="Trinh H.N."/>
        </authorList>
    </citation>
    <scope>NUCLEOTIDE SEQUENCE</scope>
    <source>
        <strain evidence="2">RN2-1</strain>
    </source>
</reference>
<feature type="signal peptide" evidence="1">
    <location>
        <begin position="1"/>
        <end position="20"/>
    </location>
</feature>
<dbReference type="Proteomes" id="UP001165679">
    <property type="component" value="Unassembled WGS sequence"/>
</dbReference>
<accession>A0AA42CDY9</accession>
<sequence length="178" mass="19423">MRIILATTCAVMSLTGMVCAQQPPAAPMSDQDYMKRVMMAAPPQVVEQATVVRMKDGAMQTMKQGTNEWTCMEANGVPMCLDPNAMDWAHAWQSHGPATEKTGFIYMLAGDTGASNTDPYATEKKADNHWIETGSHVMIVGAAAKTMPGYPKTADPDPTKPYVMWPGTPYEHLMIPVK</sequence>
<protein>
    <recommendedName>
        <fullName evidence="4">Secreted protein</fullName>
    </recommendedName>
</protein>